<dbReference type="EMBL" id="JBHSCQ010000001">
    <property type="protein sequence ID" value="MFC4263988.1"/>
    <property type="molecule type" value="Genomic_DNA"/>
</dbReference>
<dbReference type="InterPro" id="IPR050010">
    <property type="entry name" value="ETEC_3214_dom"/>
</dbReference>
<dbReference type="NCBIfam" id="NF043066">
    <property type="entry name" value="ETEC_3214_dom"/>
    <property type="match status" value="1"/>
</dbReference>
<organism evidence="1 2">
    <name type="scientific">Arthrobacter cryoconiti</name>
    <dbReference type="NCBI Taxonomy" id="748907"/>
    <lineage>
        <taxon>Bacteria</taxon>
        <taxon>Bacillati</taxon>
        <taxon>Actinomycetota</taxon>
        <taxon>Actinomycetes</taxon>
        <taxon>Micrococcales</taxon>
        <taxon>Micrococcaceae</taxon>
        <taxon>Arthrobacter</taxon>
    </lineage>
</organism>
<reference evidence="2" key="1">
    <citation type="journal article" date="2019" name="Int. J. Syst. Evol. Microbiol.">
        <title>The Global Catalogue of Microorganisms (GCM) 10K type strain sequencing project: providing services to taxonomists for standard genome sequencing and annotation.</title>
        <authorList>
            <consortium name="The Broad Institute Genomics Platform"/>
            <consortium name="The Broad Institute Genome Sequencing Center for Infectious Disease"/>
            <person name="Wu L."/>
            <person name="Ma J."/>
        </authorList>
    </citation>
    <scope>NUCLEOTIDE SEQUENCE [LARGE SCALE GENOMIC DNA]</scope>
    <source>
        <strain evidence="2">CGMCC 1.10698</strain>
    </source>
</reference>
<dbReference type="RefSeq" id="WP_230068689.1">
    <property type="nucleotide sequence ID" value="NZ_BAABLL010000011.1"/>
</dbReference>
<sequence length="280" mass="31346">MELFEIVKIAGAVLAALIASRTIWSGTRKWYLKGWGSRRVWRKKLNLISNWVTDEYVKDLLGTPVFRNQGSVSDGTQGEKKAWIDRVYSTPHAFVATRSINERVEAWSVTVIDPKFLWSVENATFGIIRGKLGRSTFESLNAKPSGWIESCGANTYEYAEVSYLGNPGGYQNFTFMHTQAGIGAIHPSGHSLVIAGVFSGGTDSSKVHAQAPPDETRKKTTVNTILVTSPSLIVKNIPKHGWPVAGREQTRLLHQYRRPHVSWPKRLIEWGRQRLTRLGT</sequence>
<proteinExistence type="predicted"/>
<comment type="caution">
    <text evidence="1">The sequence shown here is derived from an EMBL/GenBank/DDBJ whole genome shotgun (WGS) entry which is preliminary data.</text>
</comment>
<evidence type="ECO:0000313" key="1">
    <source>
        <dbReference type="EMBL" id="MFC4263988.1"/>
    </source>
</evidence>
<evidence type="ECO:0000313" key="2">
    <source>
        <dbReference type="Proteomes" id="UP001595773"/>
    </source>
</evidence>
<name>A0ABV8QVV1_9MICC</name>
<dbReference type="Proteomes" id="UP001595773">
    <property type="component" value="Unassembled WGS sequence"/>
</dbReference>
<keyword evidence="2" id="KW-1185">Reference proteome</keyword>
<gene>
    <name evidence="1" type="ORF">ACFOW9_00010</name>
</gene>
<protein>
    <submittedName>
        <fullName evidence="1">ETEC_3214 domain-containing protein</fullName>
    </submittedName>
</protein>
<accession>A0ABV8QVV1</accession>